<feature type="domain" description="Phospholipid/glycerol acyltransferase" evidence="5">
    <location>
        <begin position="35"/>
        <end position="148"/>
    </location>
</feature>
<keyword evidence="2 4" id="KW-0808">Transferase</keyword>
<dbReference type="GO" id="GO:0016020">
    <property type="term" value="C:membrane"/>
    <property type="evidence" value="ECO:0007669"/>
    <property type="project" value="InterPro"/>
</dbReference>
<keyword evidence="4" id="KW-0443">Lipid metabolism</keyword>
<dbReference type="OrthoDB" id="9803035at2"/>
<evidence type="ECO:0000259" key="5">
    <source>
        <dbReference type="SMART" id="SM00563"/>
    </source>
</evidence>
<evidence type="ECO:0000256" key="4">
    <source>
        <dbReference type="RuleBase" id="RU361267"/>
    </source>
</evidence>
<dbReference type="EMBL" id="QXXA01000007">
    <property type="protein sequence ID" value="NBI06594.1"/>
    <property type="molecule type" value="Genomic_DNA"/>
</dbReference>
<dbReference type="AlphaFoldDB" id="A0A845QX79"/>
<sequence>MNFYHFFKNITGAILKIFYRINYHGKENIIKNSKIIVCSNHTNYFDPIILAKAFDERQLHFMAKKGLFKYKLIGAFIKKLGTFPVDREGSDLSAIKKALKILKEDKALGIFPEGTRVINDKKSEAKPGVAMIAVKSKSPVIPVYIDTNYKIFTKINVYIGQPIDLSIYKKQKNTIEDYKILSDKILKKIYSLKDEFREGEN</sequence>
<accession>A0A845QX79</accession>
<keyword evidence="4" id="KW-0594">Phospholipid biosynthesis</keyword>
<dbReference type="SUPFAM" id="SSF69593">
    <property type="entry name" value="Glycerol-3-phosphate (1)-acyltransferase"/>
    <property type="match status" value="1"/>
</dbReference>
<evidence type="ECO:0000313" key="6">
    <source>
        <dbReference type="EMBL" id="NBI06594.1"/>
    </source>
</evidence>
<gene>
    <name evidence="6" type="ORF">D3Z33_06935</name>
</gene>
<keyword evidence="4" id="KW-0444">Lipid biosynthesis</keyword>
<reference evidence="6 7" key="1">
    <citation type="submission" date="2018-08" db="EMBL/GenBank/DDBJ databases">
        <title>Murine metabolic-syndrome-specific gut microbial biobank.</title>
        <authorList>
            <person name="Liu C."/>
        </authorList>
    </citation>
    <scope>NUCLEOTIDE SEQUENCE [LARGE SCALE GENOMIC DNA]</scope>
    <source>
        <strain evidence="6 7">583</strain>
    </source>
</reference>
<keyword evidence="7" id="KW-1185">Reference proteome</keyword>
<dbReference type="InterPro" id="IPR002123">
    <property type="entry name" value="Plipid/glycerol_acylTrfase"/>
</dbReference>
<dbReference type="InterPro" id="IPR004552">
    <property type="entry name" value="AGP_acyltrans"/>
</dbReference>
<keyword evidence="3 4" id="KW-0012">Acyltransferase</keyword>
<keyword evidence="4" id="KW-1208">Phospholipid metabolism</keyword>
<dbReference type="PANTHER" id="PTHR10434:SF40">
    <property type="entry name" value="1-ACYL-SN-GLYCEROL-3-PHOSPHATE ACYLTRANSFERASE"/>
    <property type="match status" value="1"/>
</dbReference>
<protein>
    <recommendedName>
        <fullName evidence="4">1-acyl-sn-glycerol-3-phosphate acyltransferase</fullName>
        <ecNumber evidence="4">2.3.1.51</ecNumber>
    </recommendedName>
</protein>
<dbReference type="GO" id="GO:0003841">
    <property type="term" value="F:1-acylglycerol-3-phosphate O-acyltransferase activity"/>
    <property type="evidence" value="ECO:0007669"/>
    <property type="project" value="UniProtKB-UniRule"/>
</dbReference>
<evidence type="ECO:0000313" key="7">
    <source>
        <dbReference type="Proteomes" id="UP000467132"/>
    </source>
</evidence>
<evidence type="ECO:0000256" key="1">
    <source>
        <dbReference type="ARBA" id="ARBA00008655"/>
    </source>
</evidence>
<evidence type="ECO:0000256" key="3">
    <source>
        <dbReference type="ARBA" id="ARBA00023315"/>
    </source>
</evidence>
<dbReference type="EC" id="2.3.1.51" evidence="4"/>
<dbReference type="Proteomes" id="UP000467132">
    <property type="component" value="Unassembled WGS sequence"/>
</dbReference>
<dbReference type="PANTHER" id="PTHR10434">
    <property type="entry name" value="1-ACYL-SN-GLYCEROL-3-PHOSPHATE ACYLTRANSFERASE"/>
    <property type="match status" value="1"/>
</dbReference>
<name>A0A845QX79_9CLOT</name>
<dbReference type="GO" id="GO:0006654">
    <property type="term" value="P:phosphatidic acid biosynthetic process"/>
    <property type="evidence" value="ECO:0007669"/>
    <property type="project" value="TreeGrafter"/>
</dbReference>
<comment type="caution">
    <text evidence="6">The sequence shown here is derived from an EMBL/GenBank/DDBJ whole genome shotgun (WGS) entry which is preliminary data.</text>
</comment>
<dbReference type="Pfam" id="PF01553">
    <property type="entry name" value="Acyltransferase"/>
    <property type="match status" value="1"/>
</dbReference>
<comment type="catalytic activity">
    <reaction evidence="4">
        <text>a 1-acyl-sn-glycero-3-phosphate + an acyl-CoA = a 1,2-diacyl-sn-glycero-3-phosphate + CoA</text>
        <dbReference type="Rhea" id="RHEA:19709"/>
        <dbReference type="ChEBI" id="CHEBI:57287"/>
        <dbReference type="ChEBI" id="CHEBI:57970"/>
        <dbReference type="ChEBI" id="CHEBI:58342"/>
        <dbReference type="ChEBI" id="CHEBI:58608"/>
        <dbReference type="EC" id="2.3.1.51"/>
    </reaction>
</comment>
<dbReference type="NCBIfam" id="TIGR00530">
    <property type="entry name" value="AGP_acyltrn"/>
    <property type="match status" value="1"/>
</dbReference>
<proteinExistence type="inferred from homology"/>
<dbReference type="RefSeq" id="WP_130807109.1">
    <property type="nucleotide sequence ID" value="NZ_LR130785.1"/>
</dbReference>
<dbReference type="CDD" id="cd07989">
    <property type="entry name" value="LPLAT_AGPAT-like"/>
    <property type="match status" value="1"/>
</dbReference>
<organism evidence="6 7">
    <name type="scientific">Senegalia massiliensis</name>
    <dbReference type="NCBI Taxonomy" id="1720316"/>
    <lineage>
        <taxon>Bacteria</taxon>
        <taxon>Bacillati</taxon>
        <taxon>Bacillota</taxon>
        <taxon>Clostridia</taxon>
        <taxon>Eubacteriales</taxon>
        <taxon>Clostridiaceae</taxon>
        <taxon>Senegalia</taxon>
    </lineage>
</organism>
<comment type="domain">
    <text evidence="4">The HXXXXD motif is essential for acyltransferase activity and may constitute the binding site for the phosphate moiety of the glycerol-3-phosphate.</text>
</comment>
<comment type="similarity">
    <text evidence="1 4">Belongs to the 1-acyl-sn-glycerol-3-phosphate acyltransferase family.</text>
</comment>
<dbReference type="SMART" id="SM00563">
    <property type="entry name" value="PlsC"/>
    <property type="match status" value="1"/>
</dbReference>
<evidence type="ECO:0000256" key="2">
    <source>
        <dbReference type="ARBA" id="ARBA00022679"/>
    </source>
</evidence>